<dbReference type="CDD" id="cd04369">
    <property type="entry name" value="Bromodomain"/>
    <property type="match status" value="1"/>
</dbReference>
<accession>A0AAQ3S6R5</accession>
<dbReference type="SUPFAM" id="SSF47370">
    <property type="entry name" value="Bromodomain"/>
    <property type="match status" value="1"/>
</dbReference>
<gene>
    <name evidence="5" type="ORF">V8G54_008721</name>
</gene>
<keyword evidence="6" id="KW-1185">Reference proteome</keyword>
<proteinExistence type="predicted"/>
<evidence type="ECO:0000313" key="5">
    <source>
        <dbReference type="EMBL" id="WVZ21399.1"/>
    </source>
</evidence>
<feature type="region of interest" description="Disordered" evidence="3">
    <location>
        <begin position="670"/>
        <end position="700"/>
    </location>
</feature>
<feature type="region of interest" description="Disordered" evidence="3">
    <location>
        <begin position="1"/>
        <end position="101"/>
    </location>
</feature>
<dbReference type="Pfam" id="PF00439">
    <property type="entry name" value="Bromodomain"/>
    <property type="match status" value="1"/>
</dbReference>
<dbReference type="PANTHER" id="PTHR22881:SF11">
    <property type="entry name" value="BROMODOMAIN-CONTAINING PROTEIN DDB_G0270170-LIKE ISOFORM X1"/>
    <property type="match status" value="1"/>
</dbReference>
<dbReference type="InterPro" id="IPR051831">
    <property type="entry name" value="Bromodomain_contain_prot"/>
</dbReference>
<reference evidence="5 6" key="1">
    <citation type="journal article" date="2023" name="Life. Sci Alliance">
        <title>Evolutionary insights into 3D genome organization and epigenetic landscape of Vigna mungo.</title>
        <authorList>
            <person name="Junaid A."/>
            <person name="Singh B."/>
            <person name="Bhatia S."/>
        </authorList>
    </citation>
    <scope>NUCLEOTIDE SEQUENCE [LARGE SCALE GENOMIC DNA]</scope>
    <source>
        <strain evidence="5">Urdbean</strain>
    </source>
</reference>
<dbReference type="InterPro" id="IPR001487">
    <property type="entry name" value="Bromodomain"/>
</dbReference>
<evidence type="ECO:0000256" key="2">
    <source>
        <dbReference type="PROSITE-ProRule" id="PRU00035"/>
    </source>
</evidence>
<dbReference type="Proteomes" id="UP001374535">
    <property type="component" value="Chromosome 2"/>
</dbReference>
<dbReference type="PANTHER" id="PTHR22881">
    <property type="entry name" value="BROMODOMAIN CONTAINING PROTEIN"/>
    <property type="match status" value="1"/>
</dbReference>
<feature type="region of interest" description="Disordered" evidence="3">
    <location>
        <begin position="280"/>
        <end position="352"/>
    </location>
</feature>
<dbReference type="EMBL" id="CP144699">
    <property type="protein sequence ID" value="WVZ21399.1"/>
    <property type="molecule type" value="Genomic_DNA"/>
</dbReference>
<feature type="compositionally biased region" description="Polar residues" evidence="3">
    <location>
        <begin position="44"/>
        <end position="57"/>
    </location>
</feature>
<name>A0AAQ3S6R5_VIGMU</name>
<dbReference type="AlphaFoldDB" id="A0AAQ3S6R5"/>
<dbReference type="SMART" id="SM00297">
    <property type="entry name" value="BROMO"/>
    <property type="match status" value="1"/>
</dbReference>
<evidence type="ECO:0000259" key="4">
    <source>
        <dbReference type="PROSITE" id="PS50014"/>
    </source>
</evidence>
<keyword evidence="1 2" id="KW-0103">Bromodomain</keyword>
<protein>
    <recommendedName>
        <fullName evidence="4">Bromo domain-containing protein</fullName>
    </recommendedName>
</protein>
<dbReference type="Gene3D" id="1.20.920.10">
    <property type="entry name" value="Bromodomain-like"/>
    <property type="match status" value="1"/>
</dbReference>
<evidence type="ECO:0000256" key="3">
    <source>
        <dbReference type="SAM" id="MobiDB-lite"/>
    </source>
</evidence>
<feature type="domain" description="Bromo" evidence="4">
    <location>
        <begin position="168"/>
        <end position="263"/>
    </location>
</feature>
<feature type="compositionally biased region" description="Polar residues" evidence="3">
    <location>
        <begin position="80"/>
        <end position="94"/>
    </location>
</feature>
<dbReference type="InterPro" id="IPR036427">
    <property type="entry name" value="Bromodomain-like_sf"/>
</dbReference>
<evidence type="ECO:0000313" key="6">
    <source>
        <dbReference type="Proteomes" id="UP001374535"/>
    </source>
</evidence>
<organism evidence="5 6">
    <name type="scientific">Vigna mungo</name>
    <name type="common">Black gram</name>
    <name type="synonym">Phaseolus mungo</name>
    <dbReference type="NCBI Taxonomy" id="3915"/>
    <lineage>
        <taxon>Eukaryota</taxon>
        <taxon>Viridiplantae</taxon>
        <taxon>Streptophyta</taxon>
        <taxon>Embryophyta</taxon>
        <taxon>Tracheophyta</taxon>
        <taxon>Spermatophyta</taxon>
        <taxon>Magnoliopsida</taxon>
        <taxon>eudicotyledons</taxon>
        <taxon>Gunneridae</taxon>
        <taxon>Pentapetalae</taxon>
        <taxon>rosids</taxon>
        <taxon>fabids</taxon>
        <taxon>Fabales</taxon>
        <taxon>Fabaceae</taxon>
        <taxon>Papilionoideae</taxon>
        <taxon>50 kb inversion clade</taxon>
        <taxon>NPAAA clade</taxon>
        <taxon>indigoferoid/millettioid clade</taxon>
        <taxon>Phaseoleae</taxon>
        <taxon>Vigna</taxon>
    </lineage>
</organism>
<sequence>MGEVSETMTKKKKKGRPSLLDLQKRSLKKEQQQNHHHNHRQNNPNSTNSHSKNTNVATHDDDDDERKEKKHKLLVGLNSHLHNPTLFPNSQPFNSDPKRRKIDPLHNHQTVRFAIPLTHYYNLSVPLIRFDGKVPKATDSKHGSQGESGPTTPLPDKKLLLFILDRLQKKDTHGVFSEPVDPEELPDYHDIIKHPMDFGTVRKKLDGGLYTDLEQFELIFTDYATHCCVSLGGLLSGWFGFHKDVFLICSNAMQYNSSDTIYHRQARAMQDIARKDFENLRQDSDDSEPQPKVVQRGRPPGKPSRKSLGMPPAERVGPESSSDATLASGGDIASGSNGYNLRKGPGKFQPTDAIARPYNNTFNSGGYSGWSEWENEFPASVVKAVLRYGKKQFVVDETRRDSYKLPVTSGNEGPLLTTVEDEVKQLLAVGIHMRHSYARSLAHFAADLGPVVWKIAASKISSVLPTGHEFGPGWVSENDEPQKQHFPVCDKGRTSDPPVVEDCKSRFSSPSGSLPLANRSCLQSVDMVINNYQKELNPAINIAGGSESITPVKIQQESMPHPDDFGSHDWLGSNFSPQMKMVRLADLTGSPSTGVAPQMDPISSRIAQTNTNPSLLGQYGSKSSQLESGNLLARESGFEPRSWSQGIAGKSSWQGLEVPTKQKSFALSNDLNGRIGTTNSPSSSNVEAGSQLQPNLALQL</sequence>
<dbReference type="PRINTS" id="PR00503">
    <property type="entry name" value="BROMODOMAIN"/>
</dbReference>
<feature type="compositionally biased region" description="Basic and acidic residues" evidence="3">
    <location>
        <begin position="22"/>
        <end position="33"/>
    </location>
</feature>
<dbReference type="PROSITE" id="PS50014">
    <property type="entry name" value="BROMODOMAIN_2"/>
    <property type="match status" value="1"/>
</dbReference>
<evidence type="ECO:0000256" key="1">
    <source>
        <dbReference type="ARBA" id="ARBA00023117"/>
    </source>
</evidence>